<dbReference type="InterPro" id="IPR005174">
    <property type="entry name" value="KIB1-4_b-propeller"/>
</dbReference>
<dbReference type="PANTHER" id="PTHR33165:SF63">
    <property type="entry name" value="OS03G0792300 PROTEIN"/>
    <property type="match status" value="1"/>
</dbReference>
<gene>
    <name evidence="3" type="ORF">PVAP13_2NG549000</name>
</gene>
<evidence type="ECO:0000256" key="1">
    <source>
        <dbReference type="SAM" id="MobiDB-lite"/>
    </source>
</evidence>
<feature type="region of interest" description="Disordered" evidence="1">
    <location>
        <begin position="1"/>
        <end position="26"/>
    </location>
</feature>
<evidence type="ECO:0000259" key="2">
    <source>
        <dbReference type="Pfam" id="PF03478"/>
    </source>
</evidence>
<sequence>MASTAEHHREPLDNDRRRAKRARSQSCRAPGLTHYYRRRRDWANDLSAGPLGLIAERVLSDDVAGYVRFRAVCAAWRASCADPRAHDVFDPRFHPRRWAMIPPRSASSNAVRSRRSFLNASTGECIHVRLPDLRRRYYLFGPTAEGLVVLCRKDTLAVQLHNPLTGQRASLPRATSLLFPTSASKAYRITDDFRVRSAGLAGGSSVALHYGNSAVAVARPGDKCWTQLGPVENLKSAASFAGRFYCVTFESISVVLEATASQPPRLVAAVDLKPHCGRRFSWSDMAHLVDRDGELVLCPLRAVSYQH</sequence>
<dbReference type="Pfam" id="PF03478">
    <property type="entry name" value="Beta-prop_KIB1-4"/>
    <property type="match status" value="1"/>
</dbReference>
<keyword evidence="4" id="KW-1185">Reference proteome</keyword>
<name>A0A8T0VZR5_PANVG</name>
<organism evidence="3 4">
    <name type="scientific">Panicum virgatum</name>
    <name type="common">Blackwell switchgrass</name>
    <dbReference type="NCBI Taxonomy" id="38727"/>
    <lineage>
        <taxon>Eukaryota</taxon>
        <taxon>Viridiplantae</taxon>
        <taxon>Streptophyta</taxon>
        <taxon>Embryophyta</taxon>
        <taxon>Tracheophyta</taxon>
        <taxon>Spermatophyta</taxon>
        <taxon>Magnoliopsida</taxon>
        <taxon>Liliopsida</taxon>
        <taxon>Poales</taxon>
        <taxon>Poaceae</taxon>
        <taxon>PACMAD clade</taxon>
        <taxon>Panicoideae</taxon>
        <taxon>Panicodae</taxon>
        <taxon>Paniceae</taxon>
        <taxon>Panicinae</taxon>
        <taxon>Panicum</taxon>
        <taxon>Panicum sect. Hiantes</taxon>
    </lineage>
</organism>
<feature type="domain" description="KIB1-4 beta-propeller" evidence="2">
    <location>
        <begin position="118"/>
        <end position="297"/>
    </location>
</feature>
<feature type="compositionally biased region" description="Basic and acidic residues" evidence="1">
    <location>
        <begin position="1"/>
        <end position="16"/>
    </location>
</feature>
<evidence type="ECO:0000313" key="4">
    <source>
        <dbReference type="Proteomes" id="UP000823388"/>
    </source>
</evidence>
<evidence type="ECO:0000313" key="3">
    <source>
        <dbReference type="EMBL" id="KAG2637853.1"/>
    </source>
</evidence>
<accession>A0A8T0VZR5</accession>
<dbReference type="Proteomes" id="UP000823388">
    <property type="component" value="Chromosome 2N"/>
</dbReference>
<dbReference type="AlphaFoldDB" id="A0A8T0VZR5"/>
<proteinExistence type="predicted"/>
<protein>
    <recommendedName>
        <fullName evidence="2">KIB1-4 beta-propeller domain-containing protein</fullName>
    </recommendedName>
</protein>
<reference evidence="3" key="1">
    <citation type="submission" date="2020-05" db="EMBL/GenBank/DDBJ databases">
        <title>WGS assembly of Panicum virgatum.</title>
        <authorList>
            <person name="Lovell J.T."/>
            <person name="Jenkins J."/>
            <person name="Shu S."/>
            <person name="Juenger T.E."/>
            <person name="Schmutz J."/>
        </authorList>
    </citation>
    <scope>NUCLEOTIDE SEQUENCE</scope>
    <source>
        <strain evidence="3">AP13</strain>
    </source>
</reference>
<dbReference type="PANTHER" id="PTHR33165">
    <property type="entry name" value="F-BOX DOMAIN CONTAINING PROTEIN-LIKE-RELATED"/>
    <property type="match status" value="1"/>
</dbReference>
<dbReference type="EMBL" id="CM029040">
    <property type="protein sequence ID" value="KAG2637853.1"/>
    <property type="molecule type" value="Genomic_DNA"/>
</dbReference>
<comment type="caution">
    <text evidence="3">The sequence shown here is derived from an EMBL/GenBank/DDBJ whole genome shotgun (WGS) entry which is preliminary data.</text>
</comment>